<reference evidence="1" key="1">
    <citation type="submission" date="2018-02" db="EMBL/GenBank/DDBJ databases">
        <title>Rhizophora mucronata_Transcriptome.</title>
        <authorList>
            <person name="Meera S.P."/>
            <person name="Sreeshan A."/>
            <person name="Augustine A."/>
        </authorList>
    </citation>
    <scope>NUCLEOTIDE SEQUENCE</scope>
    <source>
        <tissue evidence="1">Leaf</tissue>
    </source>
</reference>
<proteinExistence type="predicted"/>
<protein>
    <submittedName>
        <fullName evidence="1">Uncharacterized protein</fullName>
    </submittedName>
</protein>
<accession>A0A2P2NUK4</accession>
<name>A0A2P2NUK4_RHIMU</name>
<dbReference type="EMBL" id="GGEC01065692">
    <property type="protein sequence ID" value="MBX46176.1"/>
    <property type="molecule type" value="Transcribed_RNA"/>
</dbReference>
<organism evidence="1">
    <name type="scientific">Rhizophora mucronata</name>
    <name type="common">Asiatic mangrove</name>
    <dbReference type="NCBI Taxonomy" id="61149"/>
    <lineage>
        <taxon>Eukaryota</taxon>
        <taxon>Viridiplantae</taxon>
        <taxon>Streptophyta</taxon>
        <taxon>Embryophyta</taxon>
        <taxon>Tracheophyta</taxon>
        <taxon>Spermatophyta</taxon>
        <taxon>Magnoliopsida</taxon>
        <taxon>eudicotyledons</taxon>
        <taxon>Gunneridae</taxon>
        <taxon>Pentapetalae</taxon>
        <taxon>rosids</taxon>
        <taxon>fabids</taxon>
        <taxon>Malpighiales</taxon>
        <taxon>Rhizophoraceae</taxon>
        <taxon>Rhizophora</taxon>
    </lineage>
</organism>
<dbReference type="AlphaFoldDB" id="A0A2P2NUK4"/>
<sequence length="28" mass="3076">MNPLHVAALMQNQFVYCVNAVNGLPSLM</sequence>
<evidence type="ECO:0000313" key="1">
    <source>
        <dbReference type="EMBL" id="MBX46176.1"/>
    </source>
</evidence>